<dbReference type="SUPFAM" id="SSF48371">
    <property type="entry name" value="ARM repeat"/>
    <property type="match status" value="2"/>
</dbReference>
<reference evidence="2 3" key="1">
    <citation type="submission" date="2021-01" db="EMBL/GenBank/DDBJ databases">
        <title>Whole genome shotgun sequence of Plantactinospora endophytica NBRC 110450.</title>
        <authorList>
            <person name="Komaki H."/>
            <person name="Tamura T."/>
        </authorList>
    </citation>
    <scope>NUCLEOTIDE SEQUENCE [LARGE SCALE GENOMIC DNA]</scope>
    <source>
        <strain evidence="2 3">NBRC 110450</strain>
    </source>
</reference>
<keyword evidence="3" id="KW-1185">Reference proteome</keyword>
<evidence type="ECO:0000313" key="2">
    <source>
        <dbReference type="EMBL" id="GIG89734.1"/>
    </source>
</evidence>
<evidence type="ECO:0000313" key="3">
    <source>
        <dbReference type="Proteomes" id="UP000646749"/>
    </source>
</evidence>
<evidence type="ECO:0000256" key="1">
    <source>
        <dbReference type="SAM" id="MobiDB-lite"/>
    </source>
</evidence>
<dbReference type="InterPro" id="IPR011989">
    <property type="entry name" value="ARM-like"/>
</dbReference>
<organism evidence="2 3">
    <name type="scientific">Plantactinospora endophytica</name>
    <dbReference type="NCBI Taxonomy" id="673535"/>
    <lineage>
        <taxon>Bacteria</taxon>
        <taxon>Bacillati</taxon>
        <taxon>Actinomycetota</taxon>
        <taxon>Actinomycetes</taxon>
        <taxon>Micromonosporales</taxon>
        <taxon>Micromonosporaceae</taxon>
        <taxon>Plantactinospora</taxon>
    </lineage>
</organism>
<feature type="region of interest" description="Disordered" evidence="1">
    <location>
        <begin position="104"/>
        <end position="131"/>
    </location>
</feature>
<dbReference type="InterPro" id="IPR016024">
    <property type="entry name" value="ARM-type_fold"/>
</dbReference>
<proteinExistence type="predicted"/>
<dbReference type="Proteomes" id="UP000646749">
    <property type="component" value="Unassembled WGS sequence"/>
</dbReference>
<dbReference type="EMBL" id="BONW01000021">
    <property type="protein sequence ID" value="GIG89734.1"/>
    <property type="molecule type" value="Genomic_DNA"/>
</dbReference>
<gene>
    <name evidence="2" type="ORF">Pen02_46700</name>
</gene>
<comment type="caution">
    <text evidence="2">The sequence shown here is derived from an EMBL/GenBank/DDBJ whole genome shotgun (WGS) entry which is preliminary data.</text>
</comment>
<sequence length="729" mass="76850">MFAGLDEIDWAGMSHAYGPAVEVPELLRGLVSADPATREIALDGMYGAVHHQGDVYACTLACVPYLFEVATSPGGPDRGPVVTLLASIGGAEVDDLDELLRSYEDEDGEDGDDEDGDDEDGEDDGDDEEDEAENYRLAHAAVAAGFPVFLDLLTDPDPAVRRAVPEAMLVCRAEAARVLDVLRHRLPAEPDPEARTALVETVGTLVRRAAAGHLPGVGESTLRSATGWLLDLVDDGSVAPALRLTALTSVSAGAPSLLPADLVPRALTLLDGAYQTPAPPPEPAGFSTDTLLGAVRELREQADAGRQGPRLGPAVGSLSRALGDRVEDRLRLVGTLLRGSDRERRLDALPAAAQLVDGWRGDYRELVVLLAAQLADPHPKLSRAAARPLVHLGELNRPAADALAEAVTGAAREEPHDSAAGPPAWLMVWPSHGPTVGGTLTALAGLGDLRALPPLRWALERDDPPKDVGAVLSGLGPAAVELLPLVRRELRRLTPESRDFQERRGGLARAVGALGPLGVPALPELLPLATDPWVIREIGRLGPAAQEAVPVLRPLLDAPERGPALAAGSALYRITGDPGPVLPVLGRFLDGDGYDAADAAEVVAEIGPAAVGWLPRLRDLLRQPDPNTWLHLRAARAIWRVAGDAGAVLPVLSRIWDRNVYTRSDVAKIWAEIGHPAAAALPLLRAEQARPRRHTARDTGWGSGQVTGDEELLRLMAGAVTALGGDDAG</sequence>
<name>A0ABQ4E4V3_9ACTN</name>
<accession>A0ABQ4E4V3</accession>
<dbReference type="RefSeq" id="WP_203868149.1">
    <property type="nucleotide sequence ID" value="NZ_BONW01000021.1"/>
</dbReference>
<protein>
    <recommendedName>
        <fullName evidence="4">PBS lyase</fullName>
    </recommendedName>
</protein>
<dbReference type="Gene3D" id="1.25.10.10">
    <property type="entry name" value="Leucine-rich Repeat Variant"/>
    <property type="match status" value="1"/>
</dbReference>
<evidence type="ECO:0008006" key="4">
    <source>
        <dbReference type="Google" id="ProtNLM"/>
    </source>
</evidence>